<keyword evidence="2" id="KW-1185">Reference proteome</keyword>
<dbReference type="Proteomes" id="UP000257109">
    <property type="component" value="Unassembled WGS sequence"/>
</dbReference>
<evidence type="ECO:0000313" key="1">
    <source>
        <dbReference type="EMBL" id="RDX99354.1"/>
    </source>
</evidence>
<feature type="non-terminal residue" evidence="1">
    <location>
        <position position="1"/>
    </location>
</feature>
<gene>
    <name evidence="1" type="ORF">CR513_17602</name>
</gene>
<protein>
    <submittedName>
        <fullName evidence="1">Uncharacterized protein</fullName>
    </submittedName>
</protein>
<reference evidence="1" key="1">
    <citation type="submission" date="2018-05" db="EMBL/GenBank/DDBJ databases">
        <title>Draft genome of Mucuna pruriens seed.</title>
        <authorList>
            <person name="Nnadi N.E."/>
            <person name="Vos R."/>
            <person name="Hasami M.H."/>
            <person name="Devisetty U.K."/>
            <person name="Aguiy J.C."/>
        </authorList>
    </citation>
    <scope>NUCLEOTIDE SEQUENCE [LARGE SCALE GENOMIC DNA]</scope>
    <source>
        <strain evidence="1">JCA_2017</strain>
    </source>
</reference>
<name>A0A371H9A1_MUCPR</name>
<dbReference type="EMBL" id="QJKJ01003248">
    <property type="protein sequence ID" value="RDX99354.1"/>
    <property type="molecule type" value="Genomic_DNA"/>
</dbReference>
<dbReference type="AlphaFoldDB" id="A0A371H9A1"/>
<evidence type="ECO:0000313" key="2">
    <source>
        <dbReference type="Proteomes" id="UP000257109"/>
    </source>
</evidence>
<accession>A0A371H9A1</accession>
<proteinExistence type="predicted"/>
<organism evidence="1 2">
    <name type="scientific">Mucuna pruriens</name>
    <name type="common">Velvet bean</name>
    <name type="synonym">Dolichos pruriens</name>
    <dbReference type="NCBI Taxonomy" id="157652"/>
    <lineage>
        <taxon>Eukaryota</taxon>
        <taxon>Viridiplantae</taxon>
        <taxon>Streptophyta</taxon>
        <taxon>Embryophyta</taxon>
        <taxon>Tracheophyta</taxon>
        <taxon>Spermatophyta</taxon>
        <taxon>Magnoliopsida</taxon>
        <taxon>eudicotyledons</taxon>
        <taxon>Gunneridae</taxon>
        <taxon>Pentapetalae</taxon>
        <taxon>rosids</taxon>
        <taxon>fabids</taxon>
        <taxon>Fabales</taxon>
        <taxon>Fabaceae</taxon>
        <taxon>Papilionoideae</taxon>
        <taxon>50 kb inversion clade</taxon>
        <taxon>NPAAA clade</taxon>
        <taxon>indigoferoid/millettioid clade</taxon>
        <taxon>Phaseoleae</taxon>
        <taxon>Mucuna</taxon>
    </lineage>
</organism>
<sequence>VMLRALVVPSFEEAGSCSDLCDIGARDLEQWFHGRRVSHFGANILPLRVMPPVFERIDLGSNQAQPATGSPGREPFGHSETQPMQARFNQVVQVELHVSNPKPPMFQLKLHIISWVACTQVTARNSEQLGAFGIHTSPRPLFPKFSLVSLPSAHGGTRQGAKKPKVIRGESSPSSMAIIVEGGIIESRPYSLSVASICTQLRPSRIVTVEISSVSAEGDSASAEKRSMENNDRTLKELTTPDVVYQPWCIQCPPLEPIQSYELQFSLIQLLPNFHGLAGEDPHKHLKEFHVVCSTMRP</sequence>
<comment type="caution">
    <text evidence="1">The sequence shown here is derived from an EMBL/GenBank/DDBJ whole genome shotgun (WGS) entry which is preliminary data.</text>
</comment>